<gene>
    <name evidence="2" type="ORF">CDL12_00885</name>
</gene>
<accession>A0A2G9I9D8</accession>
<keyword evidence="1" id="KW-0472">Membrane</keyword>
<feature type="transmembrane region" description="Helical" evidence="1">
    <location>
        <begin position="116"/>
        <end position="136"/>
    </location>
</feature>
<evidence type="ECO:0000256" key="1">
    <source>
        <dbReference type="SAM" id="Phobius"/>
    </source>
</evidence>
<evidence type="ECO:0000313" key="3">
    <source>
        <dbReference type="Proteomes" id="UP000231279"/>
    </source>
</evidence>
<name>A0A2G9I9D8_9LAMI</name>
<comment type="caution">
    <text evidence="2">The sequence shown here is derived from an EMBL/GenBank/DDBJ whole genome shotgun (WGS) entry which is preliminary data.</text>
</comment>
<sequence>MPVFHSYILIKLKGIGRVKILMLLRDKSISFQIDRFLFVNFLFSILTLLNTVFPFNEVNFLAQHRGILVTIRTKKLHVMIVAFLLGYLWIIRGHTRHFLQSVNMFNILVYGGHRRLMILLLMMLVVFAHCFAVLFFGKTVIKRFRFIENGL</sequence>
<keyword evidence="1" id="KW-1133">Transmembrane helix</keyword>
<organism evidence="2 3">
    <name type="scientific">Handroanthus impetiginosus</name>
    <dbReference type="NCBI Taxonomy" id="429701"/>
    <lineage>
        <taxon>Eukaryota</taxon>
        <taxon>Viridiplantae</taxon>
        <taxon>Streptophyta</taxon>
        <taxon>Embryophyta</taxon>
        <taxon>Tracheophyta</taxon>
        <taxon>Spermatophyta</taxon>
        <taxon>Magnoliopsida</taxon>
        <taxon>eudicotyledons</taxon>
        <taxon>Gunneridae</taxon>
        <taxon>Pentapetalae</taxon>
        <taxon>asterids</taxon>
        <taxon>lamiids</taxon>
        <taxon>Lamiales</taxon>
        <taxon>Bignoniaceae</taxon>
        <taxon>Crescentiina</taxon>
        <taxon>Tabebuia alliance</taxon>
        <taxon>Handroanthus</taxon>
    </lineage>
</organism>
<dbReference type="Proteomes" id="UP000231279">
    <property type="component" value="Unassembled WGS sequence"/>
</dbReference>
<reference evidence="3" key="1">
    <citation type="journal article" date="2018" name="Gigascience">
        <title>Genome assembly of the Pink Ipe (Handroanthus impetiginosus, Bignoniaceae), a highly valued, ecologically keystone Neotropical timber forest tree.</title>
        <authorList>
            <person name="Silva-Junior O.B."/>
            <person name="Grattapaglia D."/>
            <person name="Novaes E."/>
            <person name="Collevatti R.G."/>
        </authorList>
    </citation>
    <scope>NUCLEOTIDE SEQUENCE [LARGE SCALE GENOMIC DNA]</scope>
    <source>
        <strain evidence="3">cv. UFG-1</strain>
    </source>
</reference>
<feature type="transmembrane region" description="Helical" evidence="1">
    <location>
        <begin position="76"/>
        <end position="95"/>
    </location>
</feature>
<keyword evidence="1" id="KW-0812">Transmembrane</keyword>
<dbReference type="AlphaFoldDB" id="A0A2G9I9D8"/>
<evidence type="ECO:0000313" key="2">
    <source>
        <dbReference type="EMBL" id="PIN26373.1"/>
    </source>
</evidence>
<dbReference type="EMBL" id="NKXS01000102">
    <property type="protein sequence ID" value="PIN26373.1"/>
    <property type="molecule type" value="Genomic_DNA"/>
</dbReference>
<keyword evidence="3" id="KW-1185">Reference proteome</keyword>
<feature type="transmembrane region" description="Helical" evidence="1">
    <location>
        <begin position="36"/>
        <end position="56"/>
    </location>
</feature>
<proteinExistence type="predicted"/>
<protein>
    <submittedName>
        <fullName evidence="2">Uncharacterized protein</fullName>
    </submittedName>
</protein>